<protein>
    <submittedName>
        <fullName evidence="2">Putative glycine rich protein</fullName>
    </submittedName>
</protein>
<dbReference type="InterPro" id="IPR038602">
    <property type="entry name" value="Mite_allergen_7_sf"/>
</dbReference>
<organism evidence="2">
    <name type="scientific">Ixodes ricinus</name>
    <name type="common">Common tick</name>
    <name type="synonym">Acarus ricinus</name>
    <dbReference type="NCBI Taxonomy" id="34613"/>
    <lineage>
        <taxon>Eukaryota</taxon>
        <taxon>Metazoa</taxon>
        <taxon>Ecdysozoa</taxon>
        <taxon>Arthropoda</taxon>
        <taxon>Chelicerata</taxon>
        <taxon>Arachnida</taxon>
        <taxon>Acari</taxon>
        <taxon>Parasitiformes</taxon>
        <taxon>Ixodida</taxon>
        <taxon>Ixodoidea</taxon>
        <taxon>Ixodidae</taxon>
        <taxon>Ixodinae</taxon>
        <taxon>Ixodes</taxon>
    </lineage>
</organism>
<dbReference type="AlphaFoldDB" id="A0A0K8R7Y7"/>
<accession>A0A0K8R7Y7</accession>
<feature type="chain" id="PRO_5005516216" evidence="1">
    <location>
        <begin position="19"/>
        <end position="226"/>
    </location>
</feature>
<dbReference type="EMBL" id="GADI01006637">
    <property type="protein sequence ID" value="JAA67171.1"/>
    <property type="molecule type" value="mRNA"/>
</dbReference>
<evidence type="ECO:0000256" key="1">
    <source>
        <dbReference type="SAM" id="SignalP"/>
    </source>
</evidence>
<feature type="signal peptide" evidence="1">
    <location>
        <begin position="1"/>
        <end position="18"/>
    </location>
</feature>
<dbReference type="Gene3D" id="3.15.10.50">
    <property type="match status" value="1"/>
</dbReference>
<keyword evidence="1" id="KW-0732">Signal</keyword>
<proteinExistence type="evidence at transcript level"/>
<reference evidence="2" key="1">
    <citation type="submission" date="2012-12" db="EMBL/GenBank/DDBJ databases">
        <title>Identification and characterization of a phenylalanine ammonia-lyase gene family in Isatis indigotica Fort.</title>
        <authorList>
            <person name="Liu Q."/>
            <person name="Chen J."/>
            <person name="Zhou X."/>
            <person name="Di P."/>
            <person name="Xiao Y."/>
            <person name="Xuan H."/>
            <person name="Zhang L."/>
            <person name="Chen W."/>
        </authorList>
    </citation>
    <scope>NUCLEOTIDE SEQUENCE</scope>
    <source>
        <tissue evidence="2">Salivary gland</tissue>
    </source>
</reference>
<evidence type="ECO:0000313" key="2">
    <source>
        <dbReference type="EMBL" id="JAA67171.1"/>
    </source>
</evidence>
<name>A0A0K8R7Y7_IXORI</name>
<sequence>MCSSMLLLLIFALQICSAINGDVPRDSSLTEQSQKVPQDFFNKLLHKVIVGYNLDPLKINNYTTSSWWGLISVTTTFHNIAICGLSSVRRSGPNFIRADKNGTRMKVDLVTDKLTSTIYANVTTFILECSMKIILQAKSLRVRLELAEETPGELKVTSSEAKLDAVQIEIVKVGAHNILCKSAESMVETSITSILTTDFNTTLYQLIKHQVERLNHFVNQHTTVKL</sequence>